<proteinExistence type="predicted"/>
<dbReference type="EMBL" id="NIDE01000017">
    <property type="protein sequence ID" value="OWK35568.1"/>
    <property type="molecule type" value="Genomic_DNA"/>
</dbReference>
<dbReference type="AlphaFoldDB" id="A0A225DAJ7"/>
<evidence type="ECO:0000313" key="1">
    <source>
        <dbReference type="EMBL" id="OWK35568.1"/>
    </source>
</evidence>
<dbReference type="Proteomes" id="UP000214646">
    <property type="component" value="Unassembled WGS sequence"/>
</dbReference>
<gene>
    <name evidence="1" type="ORF">FRUB_08131</name>
</gene>
<reference evidence="2" key="1">
    <citation type="submission" date="2017-06" db="EMBL/GenBank/DDBJ databases">
        <title>Genome analysis of Fimbriiglobus ruber SP5, the first member of the order Planctomycetales with confirmed chitinolytic capability.</title>
        <authorList>
            <person name="Ravin N.V."/>
            <person name="Rakitin A.L."/>
            <person name="Ivanova A.A."/>
            <person name="Beletsky A.V."/>
            <person name="Kulichevskaya I.S."/>
            <person name="Mardanov A.V."/>
            <person name="Dedysh S.N."/>
        </authorList>
    </citation>
    <scope>NUCLEOTIDE SEQUENCE [LARGE SCALE GENOMIC DNA]</scope>
    <source>
        <strain evidence="2">SP5</strain>
    </source>
</reference>
<comment type="caution">
    <text evidence="1">The sequence shown here is derived from an EMBL/GenBank/DDBJ whole genome shotgun (WGS) entry which is preliminary data.</text>
</comment>
<organism evidence="1 2">
    <name type="scientific">Fimbriiglobus ruber</name>
    <dbReference type="NCBI Taxonomy" id="1908690"/>
    <lineage>
        <taxon>Bacteria</taxon>
        <taxon>Pseudomonadati</taxon>
        <taxon>Planctomycetota</taxon>
        <taxon>Planctomycetia</taxon>
        <taxon>Gemmatales</taxon>
        <taxon>Gemmataceae</taxon>
        <taxon>Fimbriiglobus</taxon>
    </lineage>
</organism>
<accession>A0A225DAJ7</accession>
<protein>
    <submittedName>
        <fullName evidence="1">Xylulose-5-phosphate phosphoketolase</fullName>
    </submittedName>
</protein>
<sequence>MTNRQWEAETVPNDEFLMPSGGVMEVLSEHQWLSPHRAARPVQQL</sequence>
<evidence type="ECO:0000313" key="2">
    <source>
        <dbReference type="Proteomes" id="UP000214646"/>
    </source>
</evidence>
<keyword evidence="2" id="KW-1185">Reference proteome</keyword>
<name>A0A225DAJ7_9BACT</name>